<dbReference type="OrthoDB" id="7058586at2"/>
<keyword evidence="2" id="KW-1185">Reference proteome</keyword>
<dbReference type="EMBL" id="WITC01000017">
    <property type="protein sequence ID" value="MQX13576.1"/>
    <property type="molecule type" value="Genomic_DNA"/>
</dbReference>
<dbReference type="Pfam" id="PF11066">
    <property type="entry name" value="DUF2867"/>
    <property type="match status" value="1"/>
</dbReference>
<dbReference type="AlphaFoldDB" id="A0A6N7L7L4"/>
<accession>A0A6N7L7L4</accession>
<sequence>MRPRSVAAHLPNALLPEADWADRYELLILNERLTAGEAARRMLGRLPAWVRALLVLRNRIVSPVGLKTAAPAADRGLIGFFPVLLDDERKAVLGFDDRHLDFRVVVDVRDGPADSQVVSVTTLVRRRNLFGRIYLAVVTPFHKTIVPALLAGLNERR</sequence>
<reference evidence="1 2" key="1">
    <citation type="journal article" date="2013" name="Genome Biol.">
        <title>Comparative genomics of the core and accessory genomes of 48 Sinorhizobium strains comprising five genospecies.</title>
        <authorList>
            <person name="Sugawara M."/>
            <person name="Epstein B."/>
            <person name="Badgley B.D."/>
            <person name="Unno T."/>
            <person name="Xu L."/>
            <person name="Reese J."/>
            <person name="Gyaneshwar P."/>
            <person name="Denny R."/>
            <person name="Mudge J."/>
            <person name="Bharti A.K."/>
            <person name="Farmer A.D."/>
            <person name="May G.D."/>
            <person name="Woodward J.E."/>
            <person name="Medigue C."/>
            <person name="Vallenet D."/>
            <person name="Lajus A."/>
            <person name="Rouy Z."/>
            <person name="Martinez-Vaz B."/>
            <person name="Tiffin P."/>
            <person name="Young N.D."/>
            <person name="Sadowsky M.J."/>
        </authorList>
    </citation>
    <scope>NUCLEOTIDE SEQUENCE [LARGE SCALE GENOMIC DNA]</scope>
    <source>
        <strain evidence="1 2">USDA4894</strain>
    </source>
</reference>
<dbReference type="Proteomes" id="UP000439983">
    <property type="component" value="Unassembled WGS sequence"/>
</dbReference>
<protein>
    <submittedName>
        <fullName evidence="1">DUF2867 domain-containing protein</fullName>
    </submittedName>
</protein>
<comment type="caution">
    <text evidence="1">The sequence shown here is derived from an EMBL/GenBank/DDBJ whole genome shotgun (WGS) entry which is preliminary data.</text>
</comment>
<dbReference type="RefSeq" id="WP_153436690.1">
    <property type="nucleotide sequence ID" value="NZ_CP121659.1"/>
</dbReference>
<proteinExistence type="predicted"/>
<name>A0A6N7L7L4_SINTE</name>
<evidence type="ECO:0000313" key="2">
    <source>
        <dbReference type="Proteomes" id="UP000439983"/>
    </source>
</evidence>
<gene>
    <name evidence="1" type="ORF">GHK62_02060</name>
</gene>
<dbReference type="InterPro" id="IPR021295">
    <property type="entry name" value="DUF2867"/>
</dbReference>
<organism evidence="1 2">
    <name type="scientific">Sinorhizobium terangae</name>
    <dbReference type="NCBI Taxonomy" id="110322"/>
    <lineage>
        <taxon>Bacteria</taxon>
        <taxon>Pseudomonadati</taxon>
        <taxon>Pseudomonadota</taxon>
        <taxon>Alphaproteobacteria</taxon>
        <taxon>Hyphomicrobiales</taxon>
        <taxon>Rhizobiaceae</taxon>
        <taxon>Sinorhizobium/Ensifer group</taxon>
        <taxon>Sinorhizobium</taxon>
    </lineage>
</organism>
<evidence type="ECO:0000313" key="1">
    <source>
        <dbReference type="EMBL" id="MQX13576.1"/>
    </source>
</evidence>